<accession>A0A8T8SLR1</accession>
<keyword evidence="3" id="KW-1185">Reference proteome</keyword>
<name>A0A8T8SLR1_9BASI</name>
<feature type="compositionally biased region" description="Polar residues" evidence="1">
    <location>
        <begin position="236"/>
        <end position="246"/>
    </location>
</feature>
<organism evidence="2 3">
    <name type="scientific">Tilletia indica</name>
    <dbReference type="NCBI Taxonomy" id="43049"/>
    <lineage>
        <taxon>Eukaryota</taxon>
        <taxon>Fungi</taxon>
        <taxon>Dikarya</taxon>
        <taxon>Basidiomycota</taxon>
        <taxon>Ustilaginomycotina</taxon>
        <taxon>Exobasidiomycetes</taxon>
        <taxon>Tilletiales</taxon>
        <taxon>Tilletiaceae</taxon>
        <taxon>Tilletia</taxon>
    </lineage>
</organism>
<evidence type="ECO:0000313" key="2">
    <source>
        <dbReference type="EMBL" id="KAE8241737.1"/>
    </source>
</evidence>
<reference evidence="2" key="2">
    <citation type="journal article" date="2019" name="IMA Fungus">
        <title>Genome sequencing and comparison of five Tilletia species to identify candidate genes for the detection of regulated species infecting wheat.</title>
        <authorList>
            <person name="Nguyen H.D.T."/>
            <person name="Sultana T."/>
            <person name="Kesanakurti P."/>
            <person name="Hambleton S."/>
        </authorList>
    </citation>
    <scope>NUCLEOTIDE SEQUENCE</scope>
    <source>
        <strain evidence="2">DAOMC 236416</strain>
    </source>
</reference>
<evidence type="ECO:0000313" key="3">
    <source>
        <dbReference type="Proteomes" id="UP000077521"/>
    </source>
</evidence>
<feature type="region of interest" description="Disordered" evidence="1">
    <location>
        <begin position="538"/>
        <end position="566"/>
    </location>
</feature>
<dbReference type="InterPro" id="IPR051144">
    <property type="entry name" value="Formin_homology_domain"/>
</dbReference>
<gene>
    <name evidence="2" type="ORF">A4X13_0g7285</name>
</gene>
<dbReference type="PANTHER" id="PTHR45733">
    <property type="entry name" value="FORMIN-J"/>
    <property type="match status" value="1"/>
</dbReference>
<feature type="compositionally biased region" description="Polar residues" evidence="1">
    <location>
        <begin position="307"/>
        <end position="325"/>
    </location>
</feature>
<feature type="region of interest" description="Disordered" evidence="1">
    <location>
        <begin position="56"/>
        <end position="99"/>
    </location>
</feature>
<dbReference type="EMBL" id="LWDF02000861">
    <property type="protein sequence ID" value="KAE8241737.1"/>
    <property type="molecule type" value="Genomic_DNA"/>
</dbReference>
<proteinExistence type="predicted"/>
<reference evidence="2" key="1">
    <citation type="submission" date="2016-04" db="EMBL/GenBank/DDBJ databases">
        <authorList>
            <person name="Nguyen H.D."/>
            <person name="Samba Siva P."/>
            <person name="Cullis J."/>
            <person name="Levesque C.A."/>
            <person name="Hambleton S."/>
        </authorList>
    </citation>
    <scope>NUCLEOTIDE SEQUENCE</scope>
    <source>
        <strain evidence="2">DAOMC 236416</strain>
    </source>
</reference>
<feature type="region of interest" description="Disordered" evidence="1">
    <location>
        <begin position="875"/>
        <end position="946"/>
    </location>
</feature>
<dbReference type="PANTHER" id="PTHR45733:SF7">
    <property type="entry name" value="C2 TENSIN-TYPE DOMAIN-CONTAINING PROTEIN"/>
    <property type="match status" value="1"/>
</dbReference>
<feature type="compositionally biased region" description="Pro residues" evidence="1">
    <location>
        <begin position="927"/>
        <end position="946"/>
    </location>
</feature>
<feature type="region of interest" description="Disordered" evidence="1">
    <location>
        <begin position="231"/>
        <end position="269"/>
    </location>
</feature>
<dbReference type="Proteomes" id="UP000077521">
    <property type="component" value="Unassembled WGS sequence"/>
</dbReference>
<sequence>MASNESGIPTTNASGANRTIASMVTDDTSFSAILEPVATTSPSVVNAVFPNMISDQPEQAPLSRTPRPPTPFSQGTQAEESRSPTQPLPSSPAAGPSSPVAGVARALLELSLPAVSGQAPPIAASAQTSLPMLTLTASAIAPPPQNKPSEAKIQEQVRQRLVKNTQALIERIRREPTRAEDLIGQAYTDVPLGIVDRLATSFAMIAEGSGTTSASMEMGLGVDEDFRFTRFRPNPSGRSSTSTTAPANMEFPAIPTDSEGGSDGEDDDSRYHVDLEHAANISVLRRKAATATATKKPAKATFDIVPSSSVTAASRAPGSSSSKATGTPAAISSKRRRSSSVSSLTPVSDKKVGSEAEDNTAKRQRTVAEGGGTVRTAKATRTGKEGGFMQQLNAGNIPEVWHKPLGIIYDILTFGPLSPQDIVDAALARVRPLQTDMQGTSSQFSRDGDLLSTLNRLERQDDAAGSLQIRILIDNMSLWAMERQARVDVAFRKSSAASNALDEVKCVWIPKIGGAFGKDDSNLIKTLRDMDAANIIRDTASTSAPSQGSAAKLPEERRKSRKKQHLGLNPHEEARVVIVNKLLKHQLRCGRLWAQTGATLGSVIFIPLLVLSNELRTIDNLRRISADTFSALMALLRGGKPVPVSGGPEFTERDEEIVEAITFGVRGFLPRVLNQALAIADALSPWEDGSSTPYLDVLVVRQASDHPVLGVEEPSVVQTPLSSPTQGAGQLRRVYGLEIPGSHGQAEVMTRTPAFIAGNWRQLMRANQGTVSLDTAIPPSANDPPSTPPLPFGIDFADRRMCHLAGCDPADVLPYAVPYAKLFGLDLASEEFIELRDSIENRRRLVRPFTPPATLHHLDEKVSERNAQALTRRFPTSSSLAFPSLPNPLPGPSSLPTLPPPPPLLPPPPPLPPQRPTSTMPEETPAPQRPPSSNPPSVPEPASEPQ</sequence>
<evidence type="ECO:0000256" key="1">
    <source>
        <dbReference type="SAM" id="MobiDB-lite"/>
    </source>
</evidence>
<protein>
    <submittedName>
        <fullName evidence="2">Uncharacterized protein</fullName>
    </submittedName>
</protein>
<comment type="caution">
    <text evidence="2">The sequence shown here is derived from an EMBL/GenBank/DDBJ whole genome shotgun (WGS) entry which is preliminary data.</text>
</comment>
<feature type="region of interest" description="Disordered" evidence="1">
    <location>
        <begin position="307"/>
        <end position="384"/>
    </location>
</feature>
<dbReference type="AlphaFoldDB" id="A0A8T8SLR1"/>
<feature type="compositionally biased region" description="Pro residues" evidence="1">
    <location>
        <begin position="885"/>
        <end position="915"/>
    </location>
</feature>
<feature type="compositionally biased region" description="Polar residues" evidence="1">
    <location>
        <begin position="539"/>
        <end position="549"/>
    </location>
</feature>